<dbReference type="GO" id="GO:0005886">
    <property type="term" value="C:plasma membrane"/>
    <property type="evidence" value="ECO:0007669"/>
    <property type="project" value="UniProtKB-SubCell"/>
</dbReference>
<keyword evidence="6 9" id="KW-1133">Transmembrane helix</keyword>
<evidence type="ECO:0000256" key="8">
    <source>
        <dbReference type="ARBA" id="ARBA00038436"/>
    </source>
</evidence>
<dbReference type="Proteomes" id="UP000245362">
    <property type="component" value="Unassembled WGS sequence"/>
</dbReference>
<evidence type="ECO:0000256" key="4">
    <source>
        <dbReference type="ARBA" id="ARBA00022519"/>
    </source>
</evidence>
<evidence type="ECO:0000256" key="2">
    <source>
        <dbReference type="ARBA" id="ARBA00022448"/>
    </source>
</evidence>
<comment type="subcellular location">
    <subcellularLocation>
        <location evidence="1 9">Cell inner membrane</location>
        <topology evidence="1 9">Multi-pass membrane protein</topology>
    </subcellularLocation>
</comment>
<comment type="subunit">
    <text evidence="9">The complex comprises the extracytoplasmic solute receptor protein and the two transmembrane proteins.</text>
</comment>
<evidence type="ECO:0000259" key="10">
    <source>
        <dbReference type="Pfam" id="PF04290"/>
    </source>
</evidence>
<reference evidence="11 12" key="1">
    <citation type="submission" date="2018-05" db="EMBL/GenBank/DDBJ databases">
        <title>Vibrio limimaris sp. nov., isolated from marine sediment.</title>
        <authorList>
            <person name="Li C.-M."/>
        </authorList>
    </citation>
    <scope>NUCLEOTIDE SEQUENCE [LARGE SCALE GENOMIC DNA]</scope>
    <source>
        <strain evidence="11 12">E4404</strain>
    </source>
</reference>
<dbReference type="RefSeq" id="WP_109321221.1">
    <property type="nucleotide sequence ID" value="NZ_QFWT01000015.1"/>
</dbReference>
<dbReference type="AlphaFoldDB" id="A0A2U3B4R0"/>
<evidence type="ECO:0000256" key="5">
    <source>
        <dbReference type="ARBA" id="ARBA00022692"/>
    </source>
</evidence>
<keyword evidence="2 9" id="KW-0813">Transport</keyword>
<evidence type="ECO:0000313" key="12">
    <source>
        <dbReference type="Proteomes" id="UP000245362"/>
    </source>
</evidence>
<proteinExistence type="inferred from homology"/>
<name>A0A2U3B4R0_9VIBR</name>
<sequence length="184" mass="21006">MKTQDTTEPKVAEMPHNFLDRLIARISEVLSYLFVFTVLISFYEVISRYLFDSPTIWVHETASFIGGSLFVIGGAYALATDKHVRVVLVYDVVSRRARHYLNLFHHIAGLLFSGMLIYGAYQMVANSWFTPWGDVHLETSGTAWNPPFPALLKGLILLIVCIMFIQFVLHLINEIQALRKEKDV</sequence>
<keyword evidence="3" id="KW-1003">Cell membrane</keyword>
<evidence type="ECO:0000256" key="3">
    <source>
        <dbReference type="ARBA" id="ARBA00022475"/>
    </source>
</evidence>
<dbReference type="InterPro" id="IPR007387">
    <property type="entry name" value="TRAP_DctQ"/>
</dbReference>
<dbReference type="PANTHER" id="PTHR35011:SF4">
    <property type="entry name" value="SLL1102 PROTEIN"/>
    <property type="match status" value="1"/>
</dbReference>
<evidence type="ECO:0000256" key="7">
    <source>
        <dbReference type="ARBA" id="ARBA00023136"/>
    </source>
</evidence>
<organism evidence="11 12">
    <name type="scientific">Vibrio albus</name>
    <dbReference type="NCBI Taxonomy" id="2200953"/>
    <lineage>
        <taxon>Bacteria</taxon>
        <taxon>Pseudomonadati</taxon>
        <taxon>Pseudomonadota</taxon>
        <taxon>Gammaproteobacteria</taxon>
        <taxon>Vibrionales</taxon>
        <taxon>Vibrionaceae</taxon>
        <taxon>Vibrio</taxon>
    </lineage>
</organism>
<feature type="transmembrane region" description="Helical" evidence="9">
    <location>
        <begin position="57"/>
        <end position="79"/>
    </location>
</feature>
<keyword evidence="12" id="KW-1185">Reference proteome</keyword>
<comment type="caution">
    <text evidence="11">The sequence shown here is derived from an EMBL/GenBank/DDBJ whole genome shotgun (WGS) entry which is preliminary data.</text>
</comment>
<comment type="similarity">
    <text evidence="8 9">Belongs to the TRAP transporter small permease family.</text>
</comment>
<dbReference type="PANTHER" id="PTHR35011">
    <property type="entry name" value="2,3-DIKETO-L-GULONATE TRAP TRANSPORTER SMALL PERMEASE PROTEIN YIAM"/>
    <property type="match status" value="1"/>
</dbReference>
<keyword evidence="4 9" id="KW-0997">Cell inner membrane</keyword>
<feature type="transmembrane region" description="Helical" evidence="9">
    <location>
        <begin position="100"/>
        <end position="121"/>
    </location>
</feature>
<dbReference type="OrthoDB" id="8559033at2"/>
<evidence type="ECO:0000313" key="11">
    <source>
        <dbReference type="EMBL" id="PWI31780.1"/>
    </source>
</evidence>
<evidence type="ECO:0000256" key="9">
    <source>
        <dbReference type="RuleBase" id="RU369079"/>
    </source>
</evidence>
<comment type="function">
    <text evidence="9">Part of the tripartite ATP-independent periplasmic (TRAP) transport system.</text>
</comment>
<feature type="transmembrane region" description="Helical" evidence="9">
    <location>
        <begin position="150"/>
        <end position="172"/>
    </location>
</feature>
<accession>A0A2U3B4R0</accession>
<protein>
    <recommendedName>
        <fullName evidence="9">TRAP transporter small permease protein</fullName>
    </recommendedName>
</protein>
<dbReference type="InterPro" id="IPR055348">
    <property type="entry name" value="DctQ"/>
</dbReference>
<dbReference type="GO" id="GO:0022857">
    <property type="term" value="F:transmembrane transporter activity"/>
    <property type="evidence" value="ECO:0007669"/>
    <property type="project" value="UniProtKB-UniRule"/>
</dbReference>
<feature type="domain" description="Tripartite ATP-independent periplasmic transporters DctQ component" evidence="10">
    <location>
        <begin position="38"/>
        <end position="165"/>
    </location>
</feature>
<evidence type="ECO:0000256" key="1">
    <source>
        <dbReference type="ARBA" id="ARBA00004429"/>
    </source>
</evidence>
<evidence type="ECO:0000256" key="6">
    <source>
        <dbReference type="ARBA" id="ARBA00022989"/>
    </source>
</evidence>
<gene>
    <name evidence="11" type="ORF">DI392_18735</name>
</gene>
<dbReference type="EMBL" id="QFWT01000015">
    <property type="protein sequence ID" value="PWI31780.1"/>
    <property type="molecule type" value="Genomic_DNA"/>
</dbReference>
<feature type="transmembrane region" description="Helical" evidence="9">
    <location>
        <begin position="29"/>
        <end position="51"/>
    </location>
</feature>
<keyword evidence="5 9" id="KW-0812">Transmembrane</keyword>
<dbReference type="Pfam" id="PF04290">
    <property type="entry name" value="DctQ"/>
    <property type="match status" value="1"/>
</dbReference>
<keyword evidence="7 9" id="KW-0472">Membrane</keyword>